<proteinExistence type="predicted"/>
<keyword evidence="2" id="KW-1185">Reference proteome</keyword>
<dbReference type="InterPro" id="IPR038042">
    <property type="entry name" value="Gp37-like"/>
</dbReference>
<evidence type="ECO:0000313" key="1">
    <source>
        <dbReference type="EMBL" id="SHO52848.1"/>
    </source>
</evidence>
<gene>
    <name evidence="1" type="ORF">SAMN02745220_04800</name>
</gene>
<protein>
    <submittedName>
        <fullName evidence="1">Gp37 protein</fullName>
    </submittedName>
</protein>
<dbReference type="Gene3D" id="3.30.2000.10">
    <property type="entry name" value="Phage tail protein-like"/>
    <property type="match status" value="1"/>
</dbReference>
<sequence length="141" mass="15041">MFNLADQAQAIVDRLAGQESLGTVAFIEDDRDSERFPVTIPAAFLVLDELVPGSGRPDSTITPSLVWAVVVRSRSLVGPTGCLPLIDLVADVLVGFKPPGEVKALQLGKVEFYDKKHESVAYIVRFASVAAGKSSNALCGR</sequence>
<accession>A0A1M7YJX3</accession>
<dbReference type="RefSeq" id="WP_073616450.1">
    <property type="nucleotide sequence ID" value="NZ_FRFE01000042.1"/>
</dbReference>
<dbReference type="EMBL" id="FRFE01000042">
    <property type="protein sequence ID" value="SHO52848.1"/>
    <property type="molecule type" value="Genomic_DNA"/>
</dbReference>
<name>A0A1M7YJX3_9BACT</name>
<organism evidence="1 2">
    <name type="scientific">Desulfopila aestuarii DSM 18488</name>
    <dbReference type="NCBI Taxonomy" id="1121416"/>
    <lineage>
        <taxon>Bacteria</taxon>
        <taxon>Pseudomonadati</taxon>
        <taxon>Thermodesulfobacteriota</taxon>
        <taxon>Desulfobulbia</taxon>
        <taxon>Desulfobulbales</taxon>
        <taxon>Desulfocapsaceae</taxon>
        <taxon>Desulfopila</taxon>
    </lineage>
</organism>
<reference evidence="1 2" key="1">
    <citation type="submission" date="2016-12" db="EMBL/GenBank/DDBJ databases">
        <authorList>
            <person name="Song W.-J."/>
            <person name="Kurnit D.M."/>
        </authorList>
    </citation>
    <scope>NUCLEOTIDE SEQUENCE [LARGE SCALE GENOMIC DNA]</scope>
    <source>
        <strain evidence="1 2">DSM 18488</strain>
    </source>
</reference>
<dbReference type="Pfam" id="PF09646">
    <property type="entry name" value="Gp37"/>
    <property type="match status" value="1"/>
</dbReference>
<dbReference type="Proteomes" id="UP000184603">
    <property type="component" value="Unassembled WGS sequence"/>
</dbReference>
<evidence type="ECO:0000313" key="2">
    <source>
        <dbReference type="Proteomes" id="UP000184603"/>
    </source>
</evidence>
<dbReference type="STRING" id="1121416.SAMN02745220_04800"/>
<dbReference type="AlphaFoldDB" id="A0A1M7YJX3"/>
<dbReference type="InterPro" id="IPR018602">
    <property type="entry name" value="Gp37/STM4215"/>
</dbReference>